<protein>
    <submittedName>
        <fullName evidence="3">Insulinase family protein</fullName>
    </submittedName>
</protein>
<feature type="domain" description="Peptidase M16 C-terminal" evidence="2">
    <location>
        <begin position="186"/>
        <end position="360"/>
    </location>
</feature>
<name>A0A7C4TE15_UNCW3</name>
<dbReference type="EMBL" id="DTGZ01000125">
    <property type="protein sequence ID" value="HGV97962.1"/>
    <property type="molecule type" value="Genomic_DNA"/>
</dbReference>
<reference evidence="3" key="1">
    <citation type="journal article" date="2020" name="mSystems">
        <title>Genome- and Community-Level Interaction Insights into Carbon Utilization and Element Cycling Functions of Hydrothermarchaeota in Hydrothermal Sediment.</title>
        <authorList>
            <person name="Zhou Z."/>
            <person name="Liu Y."/>
            <person name="Xu W."/>
            <person name="Pan J."/>
            <person name="Luo Z.H."/>
            <person name="Li M."/>
        </authorList>
    </citation>
    <scope>NUCLEOTIDE SEQUENCE [LARGE SCALE GENOMIC DNA]</scope>
    <source>
        <strain evidence="3">SpSt-774</strain>
    </source>
</reference>
<evidence type="ECO:0000259" key="1">
    <source>
        <dbReference type="Pfam" id="PF00675"/>
    </source>
</evidence>
<dbReference type="InterPro" id="IPR011765">
    <property type="entry name" value="Pept_M16_N"/>
</dbReference>
<dbReference type="InterPro" id="IPR050361">
    <property type="entry name" value="MPP/UQCRC_Complex"/>
</dbReference>
<dbReference type="InterPro" id="IPR011249">
    <property type="entry name" value="Metalloenz_LuxS/M16"/>
</dbReference>
<proteinExistence type="predicted"/>
<gene>
    <name evidence="3" type="ORF">ENV60_06670</name>
</gene>
<dbReference type="Pfam" id="PF00675">
    <property type="entry name" value="Peptidase_M16"/>
    <property type="match status" value="1"/>
</dbReference>
<sequence>MGWTKRFFLLSFIFLNFLFAFTIQKDSLDNGLVLLYSPARKISMVELKVIVKAGSVYDPKGKGGLSNLVVRMLLRGTEFHSGDEIFERVEYIGAQLSAGATEDYSEISARCLSKDLKLILEIIAECLQKPSFNYQEFKKLQKQISSEIASRMDDPFYIGQTAFRLLLFGEHPLNHEPQGFDSTVNNITIKDVKEIYNLHYAPNNTAIVLVGDFDQDSVKQLVGKFFNHWTRKETSEFSTPPSFKEGKRGMIIKRNVSQSYIFLGFLGPDYRAPNWIPARIMNFILGGSGLTSRLASEIREKRGLAYDVFSFFDRFKIGGYFIAGAQTKKESTNEAITLIIDELNKIAEGVTDEELIRAKKYYIGNFPLTFDTYREMANFITKIEIEDLNIDYANKFEKLVSDVTLEEIKESARKYLHPDDFSLVIVGDIEKEEIKLEGIEWVK</sequence>
<comment type="caution">
    <text evidence="3">The sequence shown here is derived from an EMBL/GenBank/DDBJ whole genome shotgun (WGS) entry which is preliminary data.</text>
</comment>
<organism evidence="3">
    <name type="scientific">candidate division WOR-3 bacterium</name>
    <dbReference type="NCBI Taxonomy" id="2052148"/>
    <lineage>
        <taxon>Bacteria</taxon>
        <taxon>Bacteria division WOR-3</taxon>
    </lineage>
</organism>
<dbReference type="GO" id="GO:0046872">
    <property type="term" value="F:metal ion binding"/>
    <property type="evidence" value="ECO:0007669"/>
    <property type="project" value="InterPro"/>
</dbReference>
<dbReference type="Pfam" id="PF05193">
    <property type="entry name" value="Peptidase_M16_C"/>
    <property type="match status" value="1"/>
</dbReference>
<dbReference type="InterPro" id="IPR007863">
    <property type="entry name" value="Peptidase_M16_C"/>
</dbReference>
<dbReference type="PANTHER" id="PTHR11851">
    <property type="entry name" value="METALLOPROTEASE"/>
    <property type="match status" value="1"/>
</dbReference>
<dbReference type="AlphaFoldDB" id="A0A7C4TE15"/>
<evidence type="ECO:0000313" key="3">
    <source>
        <dbReference type="EMBL" id="HGV97962.1"/>
    </source>
</evidence>
<dbReference type="SUPFAM" id="SSF63411">
    <property type="entry name" value="LuxS/MPP-like metallohydrolase"/>
    <property type="match status" value="2"/>
</dbReference>
<feature type="domain" description="Peptidase M16 N-terminal" evidence="1">
    <location>
        <begin position="43"/>
        <end position="150"/>
    </location>
</feature>
<evidence type="ECO:0000259" key="2">
    <source>
        <dbReference type="Pfam" id="PF05193"/>
    </source>
</evidence>
<accession>A0A7C4TE15</accession>
<dbReference type="PANTHER" id="PTHR11851:SF224">
    <property type="entry name" value="PROCESSING PROTEASE"/>
    <property type="match status" value="1"/>
</dbReference>
<dbReference type="Gene3D" id="3.30.830.10">
    <property type="entry name" value="Metalloenzyme, LuxS/M16 peptidase-like"/>
    <property type="match status" value="2"/>
</dbReference>